<evidence type="ECO:0000313" key="2">
    <source>
        <dbReference type="EMBL" id="MEL1263610.1"/>
    </source>
</evidence>
<gene>
    <name evidence="2" type="ORF">AAD027_04370</name>
</gene>
<keyword evidence="1" id="KW-0732">Signal</keyword>
<comment type="caution">
    <text evidence="2">The sequence shown here is derived from an EMBL/GenBank/DDBJ whole genome shotgun (WGS) entry which is preliminary data.</text>
</comment>
<feature type="chain" id="PRO_5047181950" description="DUF3365 domain-containing protein" evidence="1">
    <location>
        <begin position="22"/>
        <end position="191"/>
    </location>
</feature>
<accession>A0ABU9IXD9</accession>
<sequence>MFRVAVLVLAVIGSGASVATAQVDGDAPALQRMHEAFVEAFVESDGFGPRRVTPMMVQMRRYEFDGIGDSGRCVHDVELIGIARHDPPLVHAGRFMGFQHANAESGQAPGHPTRDLSGWESDMLGLLASGQSLVVHDVAGSTRAMGPIRARGECLACHARAREGDLLGALSYGLGRIETPPGNPERRFCRQ</sequence>
<evidence type="ECO:0000313" key="3">
    <source>
        <dbReference type="Proteomes" id="UP001459204"/>
    </source>
</evidence>
<dbReference type="Proteomes" id="UP001459204">
    <property type="component" value="Unassembled WGS sequence"/>
</dbReference>
<name>A0ABU9IXD9_9GAMM</name>
<dbReference type="RefSeq" id="WP_341724807.1">
    <property type="nucleotide sequence ID" value="NZ_JBBWWT010000002.1"/>
</dbReference>
<keyword evidence="3" id="KW-1185">Reference proteome</keyword>
<protein>
    <recommendedName>
        <fullName evidence="4">DUF3365 domain-containing protein</fullName>
    </recommendedName>
</protein>
<organism evidence="2 3">
    <name type="scientific">Pseudoxanthomonas putridarboris</name>
    <dbReference type="NCBI Taxonomy" id="752605"/>
    <lineage>
        <taxon>Bacteria</taxon>
        <taxon>Pseudomonadati</taxon>
        <taxon>Pseudomonadota</taxon>
        <taxon>Gammaproteobacteria</taxon>
        <taxon>Lysobacterales</taxon>
        <taxon>Lysobacteraceae</taxon>
        <taxon>Pseudoxanthomonas</taxon>
    </lineage>
</organism>
<dbReference type="EMBL" id="JBBWWT010000002">
    <property type="protein sequence ID" value="MEL1263610.1"/>
    <property type="molecule type" value="Genomic_DNA"/>
</dbReference>
<proteinExistence type="predicted"/>
<reference evidence="2 3" key="1">
    <citation type="submission" date="2024-04" db="EMBL/GenBank/DDBJ databases">
        <title>Draft genome sequence of Pseudoxanthomonas putridarboris WD12.</title>
        <authorList>
            <person name="Oh J."/>
        </authorList>
    </citation>
    <scope>NUCLEOTIDE SEQUENCE [LARGE SCALE GENOMIC DNA]</scope>
    <source>
        <strain evidence="2 3">WD12</strain>
    </source>
</reference>
<evidence type="ECO:0000256" key="1">
    <source>
        <dbReference type="SAM" id="SignalP"/>
    </source>
</evidence>
<evidence type="ECO:0008006" key="4">
    <source>
        <dbReference type="Google" id="ProtNLM"/>
    </source>
</evidence>
<feature type="signal peptide" evidence="1">
    <location>
        <begin position="1"/>
        <end position="21"/>
    </location>
</feature>